<dbReference type="AlphaFoldDB" id="A0AAV2ZGA8"/>
<sequence>MDKMARIDRASDGSFMRIEVISILKLACLSLTAILVVATFVIIGFGAAPPVSSTFLATHPERCEADFSLELFHECASNLSISTTESSDRVAAIEELLKLPQQTQVPILVCMFDRCQQMTDEPFISENSEELRVAHYSFGLDGVDRKNRYMYVDIQFPNDNPDKDHAFSVTVTPRVKGFFFNDTSESESSIQVIRDVAQQTFTVSCSSGTSYCAPQYFLRFGDIAYFHYQIDVLLNSTDGLPINGTDVLFHVTKGTREFTNWMIGVKLFFLITSSLMALWYNLALNRLSEREQNMEQIWVVALGIALIAFNDPFYFAEANFGVDSIKLIGVVFQVSFFQLLLLFWLVALDNLRLQGKEQGVSDTAFFAPKVAFTFFFWLVMLVLYGFKKYFGNNDLAWDPLEKNSTFTMLKAITGGLSLWYLGWFFHLILLSRHEIRAKKPRYRILLMLSFAVVLVSFLGLGAGTFSPTPSSGGEWTSFQAIFNSYVFVLSYLFAPSATTTAKAKQRMQMSGMNTPPEAAPSLGRPEADENLEMSAIDVENALNASEDGAIHMA</sequence>
<protein>
    <recommendedName>
        <fullName evidence="6">Wntless-like transmembrane domain-containing protein</fullName>
    </recommendedName>
</protein>
<feature type="domain" description="Wntless-like transmembrane" evidence="6">
    <location>
        <begin position="256"/>
        <end position="496"/>
    </location>
</feature>
<dbReference type="GO" id="GO:0015643">
    <property type="term" value="F:toxic substance binding"/>
    <property type="evidence" value="ECO:0007669"/>
    <property type="project" value="InterPro"/>
</dbReference>
<feature type="transmembrane region" description="Helical" evidence="5">
    <location>
        <begin position="406"/>
        <end position="430"/>
    </location>
</feature>
<dbReference type="InterPro" id="IPR047843">
    <property type="entry name" value="WLS-like_TM"/>
</dbReference>
<comment type="caution">
    <text evidence="7">The sequence shown here is derived from an EMBL/GenBank/DDBJ whole genome shotgun (WGS) entry which is preliminary data.</text>
</comment>
<feature type="transmembrane region" description="Helical" evidence="5">
    <location>
        <begin position="442"/>
        <end position="462"/>
    </location>
</feature>
<reference evidence="7" key="1">
    <citation type="submission" date="2022-11" db="EMBL/GenBank/DDBJ databases">
        <authorList>
            <person name="Morgan W.R."/>
            <person name="Tartar A."/>
        </authorList>
    </citation>
    <scope>NUCLEOTIDE SEQUENCE</scope>
    <source>
        <strain evidence="7">ARSEF 373</strain>
    </source>
</reference>
<dbReference type="Proteomes" id="UP001146120">
    <property type="component" value="Unassembled WGS sequence"/>
</dbReference>
<dbReference type="Pfam" id="PF06664">
    <property type="entry name" value="WLS-like_TM"/>
    <property type="match status" value="1"/>
</dbReference>
<accession>A0AAV2ZGA8</accession>
<dbReference type="EMBL" id="DAKRPA010000009">
    <property type="protein sequence ID" value="DBA04322.1"/>
    <property type="molecule type" value="Genomic_DNA"/>
</dbReference>
<dbReference type="GO" id="GO:0016020">
    <property type="term" value="C:membrane"/>
    <property type="evidence" value="ECO:0007669"/>
    <property type="project" value="UniProtKB-SubCell"/>
</dbReference>
<feature type="transmembrane region" description="Helical" evidence="5">
    <location>
        <begin position="21"/>
        <end position="48"/>
    </location>
</feature>
<feature type="transmembrane region" description="Helical" evidence="5">
    <location>
        <begin position="261"/>
        <end position="284"/>
    </location>
</feature>
<keyword evidence="3 5" id="KW-1133">Transmembrane helix</keyword>
<comment type="subcellular location">
    <subcellularLocation>
        <location evidence="1">Membrane</location>
        <topology evidence="1">Multi-pass membrane protein</topology>
    </subcellularLocation>
</comment>
<evidence type="ECO:0000256" key="5">
    <source>
        <dbReference type="SAM" id="Phobius"/>
    </source>
</evidence>
<evidence type="ECO:0000259" key="6">
    <source>
        <dbReference type="Pfam" id="PF06664"/>
    </source>
</evidence>
<proteinExistence type="predicted"/>
<evidence type="ECO:0000256" key="1">
    <source>
        <dbReference type="ARBA" id="ARBA00004141"/>
    </source>
</evidence>
<dbReference type="PANTHER" id="PTHR31918:SF1">
    <property type="entry name" value="TRANSMEMBRANE PROTEIN 181"/>
    <property type="match status" value="1"/>
</dbReference>
<feature type="transmembrane region" description="Helical" evidence="5">
    <location>
        <begin position="296"/>
        <end position="315"/>
    </location>
</feature>
<dbReference type="InterPro" id="IPR040416">
    <property type="entry name" value="TMEM181"/>
</dbReference>
<evidence type="ECO:0000313" key="8">
    <source>
        <dbReference type="Proteomes" id="UP001146120"/>
    </source>
</evidence>
<dbReference type="PANTHER" id="PTHR31918">
    <property type="entry name" value="TRANSMEMBRANE PROTEIN 181"/>
    <property type="match status" value="1"/>
</dbReference>
<evidence type="ECO:0000313" key="7">
    <source>
        <dbReference type="EMBL" id="DBA04322.1"/>
    </source>
</evidence>
<feature type="transmembrane region" description="Helical" evidence="5">
    <location>
        <begin position="482"/>
        <end position="501"/>
    </location>
</feature>
<reference evidence="7" key="2">
    <citation type="journal article" date="2023" name="Microbiol Resour">
        <title>Decontamination and Annotation of the Draft Genome Sequence of the Oomycete Lagenidium giganteum ARSEF 373.</title>
        <authorList>
            <person name="Morgan W.R."/>
            <person name="Tartar A."/>
        </authorList>
    </citation>
    <scope>NUCLEOTIDE SEQUENCE</scope>
    <source>
        <strain evidence="7">ARSEF 373</strain>
    </source>
</reference>
<keyword evidence="4 5" id="KW-0472">Membrane</keyword>
<feature type="transmembrane region" description="Helical" evidence="5">
    <location>
        <begin position="327"/>
        <end position="346"/>
    </location>
</feature>
<keyword evidence="8" id="KW-1185">Reference proteome</keyword>
<evidence type="ECO:0000256" key="2">
    <source>
        <dbReference type="ARBA" id="ARBA00022692"/>
    </source>
</evidence>
<evidence type="ECO:0000256" key="3">
    <source>
        <dbReference type="ARBA" id="ARBA00022989"/>
    </source>
</evidence>
<name>A0AAV2ZGA8_9STRA</name>
<feature type="transmembrane region" description="Helical" evidence="5">
    <location>
        <begin position="366"/>
        <end position="386"/>
    </location>
</feature>
<organism evidence="7 8">
    <name type="scientific">Lagenidium giganteum</name>
    <dbReference type="NCBI Taxonomy" id="4803"/>
    <lineage>
        <taxon>Eukaryota</taxon>
        <taxon>Sar</taxon>
        <taxon>Stramenopiles</taxon>
        <taxon>Oomycota</taxon>
        <taxon>Peronosporomycetes</taxon>
        <taxon>Pythiales</taxon>
        <taxon>Pythiaceae</taxon>
    </lineage>
</organism>
<gene>
    <name evidence="7" type="ORF">N0F65_002084</name>
</gene>
<keyword evidence="2 5" id="KW-0812">Transmembrane</keyword>
<evidence type="ECO:0000256" key="4">
    <source>
        <dbReference type="ARBA" id="ARBA00023136"/>
    </source>
</evidence>